<feature type="compositionally biased region" description="Basic and acidic residues" evidence="1">
    <location>
        <begin position="139"/>
        <end position="180"/>
    </location>
</feature>
<accession>A0AB37QQA6</accession>
<name>A0AB37QQA6_9PSED</name>
<reference evidence="2 3" key="1">
    <citation type="submission" date="2018-08" db="EMBL/GenBank/DDBJ databases">
        <title>Recombination of ecologically and evolutionarily significant loci maintains genetic cohesion in the Pseudomonas syringae species complex.</title>
        <authorList>
            <person name="Dillon M."/>
            <person name="Thakur S."/>
            <person name="Almeida R.N.D."/>
            <person name="Weir B.S."/>
            <person name="Guttman D.S."/>
        </authorList>
    </citation>
    <scope>NUCLEOTIDE SEQUENCE [LARGE SCALE GENOMIC DNA]</scope>
    <source>
        <strain evidence="2 3">ICMP 5019</strain>
    </source>
</reference>
<dbReference type="AlphaFoldDB" id="A0AB37QQA6"/>
<evidence type="ECO:0000313" key="2">
    <source>
        <dbReference type="EMBL" id="RMS00808.1"/>
    </source>
</evidence>
<comment type="caution">
    <text evidence="2">The sequence shown here is derived from an EMBL/GenBank/DDBJ whole genome shotgun (WGS) entry which is preliminary data.</text>
</comment>
<proteinExistence type="predicted"/>
<organism evidence="2 3">
    <name type="scientific">Pseudomonas coronafaciens pv. garcae</name>
    <dbReference type="NCBI Taxonomy" id="251653"/>
    <lineage>
        <taxon>Bacteria</taxon>
        <taxon>Pseudomonadati</taxon>
        <taxon>Pseudomonadota</taxon>
        <taxon>Gammaproteobacteria</taxon>
        <taxon>Pseudomonadales</taxon>
        <taxon>Pseudomonadaceae</taxon>
        <taxon>Pseudomonas</taxon>
        <taxon>Pseudomonas coronafaciens</taxon>
    </lineage>
</organism>
<keyword evidence="2" id="KW-0449">Lipoprotein</keyword>
<protein>
    <submittedName>
        <fullName evidence="2">Lipoprotein</fullName>
    </submittedName>
</protein>
<evidence type="ECO:0000256" key="1">
    <source>
        <dbReference type="SAM" id="MobiDB-lite"/>
    </source>
</evidence>
<dbReference type="Proteomes" id="UP000272613">
    <property type="component" value="Unassembled WGS sequence"/>
</dbReference>
<gene>
    <name evidence="2" type="ORF">ALP74_00802</name>
</gene>
<evidence type="ECO:0000313" key="3">
    <source>
        <dbReference type="Proteomes" id="UP000272613"/>
    </source>
</evidence>
<sequence length="180" mass="20460">MVGADQRRWFVPIAVQEAAMYRRPLLITLLTLFLAGCYAGPGYYESDVYTQPTTVVRGSAYAYDNGYNTTYYQERRIYVAPQPRYYEQPRYYVPAPRYYAPPPVPRYYQPGRPPGYGWRHDGFRRNDGFGGNGGFGRNDGFRGDRGNRGWDDHGGRGGRDGRDGRDHGRGGRGDGRGGHR</sequence>
<dbReference type="EMBL" id="RBSH01000174">
    <property type="protein sequence ID" value="RMS00808.1"/>
    <property type="molecule type" value="Genomic_DNA"/>
</dbReference>
<feature type="region of interest" description="Disordered" evidence="1">
    <location>
        <begin position="129"/>
        <end position="180"/>
    </location>
</feature>